<proteinExistence type="predicted"/>
<accession>A0A4C1SI59</accession>
<dbReference type="EMBL" id="BGZK01000007">
    <property type="protein sequence ID" value="GBP00888.1"/>
    <property type="molecule type" value="Genomic_DNA"/>
</dbReference>
<sequence>MQIAKAASFDCDSVLQNHEPPAAESRPSAQTSPNELKLKRNVCTPRDPVAGAAHAALATTASSPSPFAARSAGRRFSSFSSVCPSAASVAGVYAHVGRAVLKSRFMCSRVGVVRAVGYAPRSPATDTCMPPAHLTPYTSLKAPVDNRSCFNHSRVVTKTNNLSVRR</sequence>
<gene>
    <name evidence="2" type="ORF">EVAR_2218_1</name>
</gene>
<dbReference type="AlphaFoldDB" id="A0A4C1SI59"/>
<feature type="region of interest" description="Disordered" evidence="1">
    <location>
        <begin position="17"/>
        <end position="36"/>
    </location>
</feature>
<protein>
    <submittedName>
        <fullName evidence="2">Uncharacterized protein</fullName>
    </submittedName>
</protein>
<evidence type="ECO:0000256" key="1">
    <source>
        <dbReference type="SAM" id="MobiDB-lite"/>
    </source>
</evidence>
<evidence type="ECO:0000313" key="3">
    <source>
        <dbReference type="Proteomes" id="UP000299102"/>
    </source>
</evidence>
<keyword evidence="3" id="KW-1185">Reference proteome</keyword>
<organism evidence="2 3">
    <name type="scientific">Eumeta variegata</name>
    <name type="common">Bagworm moth</name>
    <name type="synonym">Eumeta japonica</name>
    <dbReference type="NCBI Taxonomy" id="151549"/>
    <lineage>
        <taxon>Eukaryota</taxon>
        <taxon>Metazoa</taxon>
        <taxon>Ecdysozoa</taxon>
        <taxon>Arthropoda</taxon>
        <taxon>Hexapoda</taxon>
        <taxon>Insecta</taxon>
        <taxon>Pterygota</taxon>
        <taxon>Neoptera</taxon>
        <taxon>Endopterygota</taxon>
        <taxon>Lepidoptera</taxon>
        <taxon>Glossata</taxon>
        <taxon>Ditrysia</taxon>
        <taxon>Tineoidea</taxon>
        <taxon>Psychidae</taxon>
        <taxon>Oiketicinae</taxon>
        <taxon>Eumeta</taxon>
    </lineage>
</organism>
<reference evidence="2 3" key="1">
    <citation type="journal article" date="2019" name="Commun. Biol.">
        <title>The bagworm genome reveals a unique fibroin gene that provides high tensile strength.</title>
        <authorList>
            <person name="Kono N."/>
            <person name="Nakamura H."/>
            <person name="Ohtoshi R."/>
            <person name="Tomita M."/>
            <person name="Numata K."/>
            <person name="Arakawa K."/>
        </authorList>
    </citation>
    <scope>NUCLEOTIDE SEQUENCE [LARGE SCALE GENOMIC DNA]</scope>
</reference>
<comment type="caution">
    <text evidence="2">The sequence shown here is derived from an EMBL/GenBank/DDBJ whole genome shotgun (WGS) entry which is preliminary data.</text>
</comment>
<evidence type="ECO:0000313" key="2">
    <source>
        <dbReference type="EMBL" id="GBP00888.1"/>
    </source>
</evidence>
<dbReference type="Proteomes" id="UP000299102">
    <property type="component" value="Unassembled WGS sequence"/>
</dbReference>
<name>A0A4C1SI59_EUMVA</name>